<dbReference type="GO" id="GO:0006465">
    <property type="term" value="P:signal peptide processing"/>
    <property type="evidence" value="ECO:0007669"/>
    <property type="project" value="InterPro"/>
</dbReference>
<dbReference type="GO" id="GO:0004252">
    <property type="term" value="F:serine-type endopeptidase activity"/>
    <property type="evidence" value="ECO:0007669"/>
    <property type="project" value="InterPro"/>
</dbReference>
<sequence length="324" mass="33736">MMGGKSLKREIIKDGAIFAVGLAIIWIGLPLVFGTQNPFYVVSSGSMIPELEVYDVLIVNGNDPFSEVQVGDVIVFNRPSGQDRVIVHRVASIIDENPLTIRTKGDANPASIPGTDFPITEEEYIGQVAYVIPQIGYVTRAVMPPINYIILAVIAAVVITQYYLKSRKKKEVPEMADVPGPDTAGLFDGEAPRDDPYRDRAGEAGGTEGKEKGDSGWKTASELSGDTGGREKGDPGAKVEGDPEAKAAGESSGEPGVKAESDPGAKAAGESSGEPGVKAESDPGAKAAGESSGDTGAKEKGDPGAKAAGESSDTATEDKAEEKR</sequence>
<dbReference type="MEROPS" id="S26.A11"/>
<dbReference type="SUPFAM" id="SSF51306">
    <property type="entry name" value="LexA/Signal peptidase"/>
    <property type="match status" value="1"/>
</dbReference>
<dbReference type="NCBIfam" id="TIGR02228">
    <property type="entry name" value="sigpep_I_arch"/>
    <property type="match status" value="1"/>
</dbReference>
<dbReference type="InterPro" id="IPR001733">
    <property type="entry name" value="Peptidase_S26B"/>
</dbReference>
<dbReference type="Gene3D" id="2.10.109.10">
    <property type="entry name" value="Umud Fragment, subunit A"/>
    <property type="match status" value="1"/>
</dbReference>
<dbReference type="PANTHER" id="PTHR10806:SF6">
    <property type="entry name" value="SIGNAL PEPTIDASE COMPLEX CATALYTIC SUBUNIT SEC11"/>
    <property type="match status" value="1"/>
</dbReference>
<evidence type="ECO:0000256" key="5">
    <source>
        <dbReference type="SAM" id="MobiDB-lite"/>
    </source>
</evidence>
<dbReference type="InterPro" id="IPR036286">
    <property type="entry name" value="LexA/Signal_pep-like_sf"/>
</dbReference>
<dbReference type="EnsemblBacteria" id="ABK76674">
    <property type="protein sequence ID" value="ABK76674"/>
    <property type="gene ID" value="CENSYa_0023"/>
</dbReference>
<dbReference type="HOGENOM" id="CLU_856871_0_0_2"/>
<name>A0RTL4_CENSY</name>
<evidence type="ECO:0000256" key="6">
    <source>
        <dbReference type="SAM" id="Phobius"/>
    </source>
</evidence>
<dbReference type="PATRIC" id="fig|414004.10.peg.17"/>
<organism evidence="8 9">
    <name type="scientific">Cenarchaeum symbiosum (strain A)</name>
    <dbReference type="NCBI Taxonomy" id="414004"/>
    <lineage>
        <taxon>Archaea</taxon>
        <taxon>Nitrososphaerota</taxon>
        <taxon>Candidatus Cenarchaeales</taxon>
        <taxon>Candidatus Cenarchaeaceae</taxon>
        <taxon>Candidatus Cenarchaeum</taxon>
    </lineage>
</organism>
<accession>A0RTL4</accession>
<dbReference type="Pfam" id="PF10502">
    <property type="entry name" value="Peptidase_S26"/>
    <property type="match status" value="1"/>
</dbReference>
<feature type="transmembrane region" description="Helical" evidence="6">
    <location>
        <begin position="146"/>
        <end position="164"/>
    </location>
</feature>
<dbReference type="STRING" id="414004.CENSYa_0023"/>
<dbReference type="GO" id="GO:0009003">
    <property type="term" value="F:signal peptidase activity"/>
    <property type="evidence" value="ECO:0007669"/>
    <property type="project" value="UniProtKB-EC"/>
</dbReference>
<evidence type="ECO:0000313" key="8">
    <source>
        <dbReference type="EMBL" id="ABK76674.1"/>
    </source>
</evidence>
<reference evidence="8 9" key="1">
    <citation type="journal article" date="2006" name="Proc. Natl. Acad. Sci. U.S.A.">
        <title>Genomic analysis of the uncultivated marine crenarchaeote Cenarchaeum symbiosum.</title>
        <authorList>
            <person name="Hallam S.J."/>
            <person name="Konstantinidis K.T."/>
            <person name="Putnam N."/>
            <person name="Schleper C."/>
            <person name="Watanabe Y."/>
            <person name="Sugahara J."/>
            <person name="Preston C."/>
            <person name="de la Torre J."/>
            <person name="Richardson P.M."/>
            <person name="DeLong E.F."/>
        </authorList>
    </citation>
    <scope>NUCLEOTIDE SEQUENCE [LARGE SCALE GENOMIC DNA]</scope>
    <source>
        <strain evidence="9">A</strain>
    </source>
</reference>
<keyword evidence="3 6" id="KW-1133">Transmembrane helix</keyword>
<evidence type="ECO:0000256" key="1">
    <source>
        <dbReference type="ARBA" id="ARBA00004370"/>
    </source>
</evidence>
<evidence type="ECO:0000256" key="2">
    <source>
        <dbReference type="ARBA" id="ARBA00022692"/>
    </source>
</evidence>
<keyword evidence="8" id="KW-0378">Hydrolase</keyword>
<feature type="transmembrane region" description="Helical" evidence="6">
    <location>
        <begin position="12"/>
        <end position="33"/>
    </location>
</feature>
<evidence type="ECO:0000313" key="9">
    <source>
        <dbReference type="Proteomes" id="UP000000758"/>
    </source>
</evidence>
<feature type="region of interest" description="Disordered" evidence="5">
    <location>
        <begin position="170"/>
        <end position="324"/>
    </location>
</feature>
<feature type="compositionally biased region" description="Basic and acidic residues" evidence="5">
    <location>
        <begin position="190"/>
        <end position="215"/>
    </location>
</feature>
<evidence type="ECO:0000256" key="3">
    <source>
        <dbReference type="ARBA" id="ARBA00022989"/>
    </source>
</evidence>
<dbReference type="AlphaFoldDB" id="A0RTL4"/>
<keyword evidence="2 6" id="KW-0812">Transmembrane</keyword>
<dbReference type="Proteomes" id="UP000000758">
    <property type="component" value="Chromosome"/>
</dbReference>
<dbReference type="EC" id="3.4.21.89" evidence="8"/>
<comment type="subcellular location">
    <subcellularLocation>
        <location evidence="1">Membrane</location>
    </subcellularLocation>
</comment>
<keyword evidence="9" id="KW-1185">Reference proteome</keyword>
<gene>
    <name evidence="8" type="ordered locus">CENSYa_0023</name>
</gene>
<feature type="compositionally biased region" description="Basic and acidic residues" evidence="5">
    <location>
        <begin position="228"/>
        <end position="247"/>
    </location>
</feature>
<dbReference type="KEGG" id="csy:CENSYa_0023"/>
<proteinExistence type="predicted"/>
<dbReference type="GO" id="GO:0016020">
    <property type="term" value="C:membrane"/>
    <property type="evidence" value="ECO:0007669"/>
    <property type="project" value="UniProtKB-SubCell"/>
</dbReference>
<dbReference type="CDD" id="cd06530">
    <property type="entry name" value="S26_SPase_I"/>
    <property type="match status" value="1"/>
</dbReference>
<protein>
    <submittedName>
        <fullName evidence="8">Signal peptidase I</fullName>
        <ecNumber evidence="8">3.4.21.89</ecNumber>
    </submittedName>
</protein>
<dbReference type="PANTHER" id="PTHR10806">
    <property type="entry name" value="SIGNAL PEPTIDASE COMPLEX CATALYTIC SUBUNIT SEC11"/>
    <property type="match status" value="1"/>
</dbReference>
<evidence type="ECO:0000259" key="7">
    <source>
        <dbReference type="Pfam" id="PF10502"/>
    </source>
</evidence>
<evidence type="ECO:0000256" key="4">
    <source>
        <dbReference type="ARBA" id="ARBA00023136"/>
    </source>
</evidence>
<dbReference type="EMBL" id="DP000238">
    <property type="protein sequence ID" value="ABK76674.1"/>
    <property type="molecule type" value="Genomic_DNA"/>
</dbReference>
<dbReference type="InterPro" id="IPR019533">
    <property type="entry name" value="Peptidase_S26"/>
</dbReference>
<keyword evidence="4 6" id="KW-0472">Membrane</keyword>
<feature type="domain" description="Peptidase S26" evidence="7">
    <location>
        <begin position="19"/>
        <end position="91"/>
    </location>
</feature>